<feature type="transmembrane region" description="Helical" evidence="1">
    <location>
        <begin position="28"/>
        <end position="45"/>
    </location>
</feature>
<evidence type="ECO:0000313" key="2">
    <source>
        <dbReference type="Proteomes" id="UP000887565"/>
    </source>
</evidence>
<reference evidence="3" key="1">
    <citation type="submission" date="2022-11" db="UniProtKB">
        <authorList>
            <consortium name="WormBaseParasite"/>
        </authorList>
    </citation>
    <scope>IDENTIFICATION</scope>
</reference>
<keyword evidence="1" id="KW-1133">Transmembrane helix</keyword>
<evidence type="ECO:0000313" key="3">
    <source>
        <dbReference type="WBParaSite" id="nRc.2.0.1.t25742-RA"/>
    </source>
</evidence>
<keyword evidence="1" id="KW-0472">Membrane</keyword>
<dbReference type="AlphaFoldDB" id="A0A915JI28"/>
<organism evidence="2 3">
    <name type="scientific">Romanomermis culicivorax</name>
    <name type="common">Nematode worm</name>
    <dbReference type="NCBI Taxonomy" id="13658"/>
    <lineage>
        <taxon>Eukaryota</taxon>
        <taxon>Metazoa</taxon>
        <taxon>Ecdysozoa</taxon>
        <taxon>Nematoda</taxon>
        <taxon>Enoplea</taxon>
        <taxon>Dorylaimia</taxon>
        <taxon>Mermithida</taxon>
        <taxon>Mermithoidea</taxon>
        <taxon>Mermithidae</taxon>
        <taxon>Romanomermis</taxon>
    </lineage>
</organism>
<evidence type="ECO:0000256" key="1">
    <source>
        <dbReference type="SAM" id="Phobius"/>
    </source>
</evidence>
<sequence>MLISVYCLEKEWYYTLFELNKVRSTMHVFLRLIPFLLIFALNIGLSHQKKKKLEGPVYAECKNYAGKIFHVIGTIYGGAADVEVYLKKRSKYLDDEIKISVDRNCATEVKKVKSTFKDIRIRPNQVFEFWTNKIHTTTDDKYYLKFECKGYNDKKMDIKFTNAVDSDKEDMCLVPQLFYTNQVVSVTMQKKTSMFGR</sequence>
<protein>
    <submittedName>
        <fullName evidence="3">Uncharacterized protein</fullName>
    </submittedName>
</protein>
<name>A0A915JI28_ROMCU</name>
<keyword evidence="1" id="KW-0812">Transmembrane</keyword>
<dbReference type="WBParaSite" id="nRc.2.0.1.t25742-RA">
    <property type="protein sequence ID" value="nRc.2.0.1.t25742-RA"/>
    <property type="gene ID" value="nRc.2.0.1.g25742"/>
</dbReference>
<keyword evidence="2" id="KW-1185">Reference proteome</keyword>
<proteinExistence type="predicted"/>
<accession>A0A915JI28</accession>
<dbReference type="Proteomes" id="UP000887565">
    <property type="component" value="Unplaced"/>
</dbReference>